<protein>
    <submittedName>
        <fullName evidence="1">Uncharacterized protein</fullName>
    </submittedName>
</protein>
<dbReference type="Proteomes" id="UP000672097">
    <property type="component" value="Unassembled WGS sequence"/>
</dbReference>
<evidence type="ECO:0000313" key="2">
    <source>
        <dbReference type="Proteomes" id="UP000672097"/>
    </source>
</evidence>
<dbReference type="RefSeq" id="WP_210806923.1">
    <property type="nucleotide sequence ID" value="NZ_JAGQDG010000002.1"/>
</dbReference>
<name>A0ABS5DV03_9BURK</name>
<evidence type="ECO:0000313" key="1">
    <source>
        <dbReference type="EMBL" id="MBQ0934701.1"/>
    </source>
</evidence>
<dbReference type="EMBL" id="JAGQDG010000002">
    <property type="protein sequence ID" value="MBQ0934701.1"/>
    <property type="molecule type" value="Genomic_DNA"/>
</dbReference>
<gene>
    <name evidence="1" type="ORF">KAK11_05100</name>
</gene>
<organism evidence="1 2">
    <name type="scientific">Ideonella paludis</name>
    <dbReference type="NCBI Taxonomy" id="1233411"/>
    <lineage>
        <taxon>Bacteria</taxon>
        <taxon>Pseudomonadati</taxon>
        <taxon>Pseudomonadota</taxon>
        <taxon>Betaproteobacteria</taxon>
        <taxon>Burkholderiales</taxon>
        <taxon>Sphaerotilaceae</taxon>
        <taxon>Ideonella</taxon>
    </lineage>
</organism>
<keyword evidence="2" id="KW-1185">Reference proteome</keyword>
<comment type="caution">
    <text evidence="1">The sequence shown here is derived from an EMBL/GenBank/DDBJ whole genome shotgun (WGS) entry which is preliminary data.</text>
</comment>
<proteinExistence type="predicted"/>
<sequence>MRSAQVRPNPFMMMTNPEVILRAVEHSERLSGLQRRICRPLDKPLIPKVRALDLADYDSAIDDEPELDLALDDDTDD</sequence>
<reference evidence="1 2" key="1">
    <citation type="submission" date="2021-04" db="EMBL/GenBank/DDBJ databases">
        <title>The genome sequence of type strain Ideonella paludis KCTC 32238.</title>
        <authorList>
            <person name="Liu Y."/>
        </authorList>
    </citation>
    <scope>NUCLEOTIDE SEQUENCE [LARGE SCALE GENOMIC DNA]</scope>
    <source>
        <strain evidence="1 2">KCTC 32238</strain>
    </source>
</reference>
<accession>A0ABS5DV03</accession>